<gene>
    <name evidence="3" type="ORF">GCM10008957_43330</name>
</gene>
<comment type="caution">
    <text evidence="3">The sequence shown here is derived from an EMBL/GenBank/DDBJ whole genome shotgun (WGS) entry which is preliminary data.</text>
</comment>
<protein>
    <recommendedName>
        <fullName evidence="5">Tetratricopeptide repeat protein</fullName>
    </recommendedName>
</protein>
<dbReference type="PROSITE" id="PS50005">
    <property type="entry name" value="TPR"/>
    <property type="match status" value="1"/>
</dbReference>
<feature type="repeat" description="TPR" evidence="1">
    <location>
        <begin position="148"/>
        <end position="181"/>
    </location>
</feature>
<dbReference type="AlphaFoldDB" id="A0A918FB95"/>
<dbReference type="RefSeq" id="WP_189092600.1">
    <property type="nucleotide sequence ID" value="NZ_BMQL01000040.1"/>
</dbReference>
<dbReference type="Gene3D" id="1.25.40.10">
    <property type="entry name" value="Tetratricopeptide repeat domain"/>
    <property type="match status" value="2"/>
</dbReference>
<keyword evidence="4" id="KW-1185">Reference proteome</keyword>
<dbReference type="Proteomes" id="UP000603865">
    <property type="component" value="Unassembled WGS sequence"/>
</dbReference>
<name>A0A918FB95_9DEIO</name>
<dbReference type="SMART" id="SM00028">
    <property type="entry name" value="TPR"/>
    <property type="match status" value="4"/>
</dbReference>
<sequence length="526" mass="57943">MSVPTGPKDRRVIPRWRETSTATQTGEAALSTRGVTPAEQARSQAPLSKLAAEFQQTPNLGRAAELTSAARLLSRPELAEDAATYLLMHPQQTTPAALTNARVTLALDQLQAVASPPPLLSVDEVGVPFMATQVRRFRAKLRAFAINPLAHLDLARAYTALGEVTKAERHIRIALGLAPQHRLVLRTAMRFYLHLSAPRTALRLLYRHGAGTSDPWLMAAEISTAMVAEQAPRFVRKGRELLTRAQQSPLQLSELAASLGTLELYAGKDKRARQLFQRSMEQPTENTVAQVRWAKPRLHLDLTGARRVDVPRNFEALAWQQYFAGEAAASRVNFMAWLHDEPFSSRPAHMAAYLADLLDPSPQAAIDLTALALAAEPDRPLLLNNMAFYLASMGRIDEAARFVARAARLPVQPADRVALLATQGLIQFRSGDPVSGEQLYHQAVGLARSSHDRANELVAALYLARERQLQQPEVLDQRVDQVLEQAETSNDPGVTLTAQKVRRQTGRLSSSSGDQGTRSTREPRHE</sequence>
<evidence type="ECO:0008006" key="5">
    <source>
        <dbReference type="Google" id="ProtNLM"/>
    </source>
</evidence>
<keyword evidence="1" id="KW-0802">TPR repeat</keyword>
<evidence type="ECO:0000313" key="3">
    <source>
        <dbReference type="EMBL" id="GGR27285.1"/>
    </source>
</evidence>
<evidence type="ECO:0000256" key="2">
    <source>
        <dbReference type="SAM" id="MobiDB-lite"/>
    </source>
</evidence>
<organism evidence="3 4">
    <name type="scientific">Deinococcus ruber</name>
    <dbReference type="NCBI Taxonomy" id="1848197"/>
    <lineage>
        <taxon>Bacteria</taxon>
        <taxon>Thermotogati</taxon>
        <taxon>Deinococcota</taxon>
        <taxon>Deinococci</taxon>
        <taxon>Deinococcales</taxon>
        <taxon>Deinococcaceae</taxon>
        <taxon>Deinococcus</taxon>
    </lineage>
</organism>
<accession>A0A918FB95</accession>
<reference evidence="3" key="2">
    <citation type="submission" date="2020-09" db="EMBL/GenBank/DDBJ databases">
        <authorList>
            <person name="Sun Q."/>
            <person name="Ohkuma M."/>
        </authorList>
    </citation>
    <scope>NUCLEOTIDE SEQUENCE</scope>
    <source>
        <strain evidence="3">JCM 31311</strain>
    </source>
</reference>
<reference evidence="3" key="1">
    <citation type="journal article" date="2014" name="Int. J. Syst. Evol. Microbiol.">
        <title>Complete genome sequence of Corynebacterium casei LMG S-19264T (=DSM 44701T), isolated from a smear-ripened cheese.</title>
        <authorList>
            <consortium name="US DOE Joint Genome Institute (JGI-PGF)"/>
            <person name="Walter F."/>
            <person name="Albersmeier A."/>
            <person name="Kalinowski J."/>
            <person name="Ruckert C."/>
        </authorList>
    </citation>
    <scope>NUCLEOTIDE SEQUENCE</scope>
    <source>
        <strain evidence="3">JCM 31311</strain>
    </source>
</reference>
<feature type="region of interest" description="Disordered" evidence="2">
    <location>
        <begin position="1"/>
        <end position="37"/>
    </location>
</feature>
<feature type="compositionally biased region" description="Polar residues" evidence="2">
    <location>
        <begin position="506"/>
        <end position="518"/>
    </location>
</feature>
<dbReference type="SUPFAM" id="SSF48452">
    <property type="entry name" value="TPR-like"/>
    <property type="match status" value="2"/>
</dbReference>
<feature type="compositionally biased region" description="Polar residues" evidence="2">
    <location>
        <begin position="486"/>
        <end position="498"/>
    </location>
</feature>
<feature type="compositionally biased region" description="Basic and acidic residues" evidence="2">
    <location>
        <begin position="7"/>
        <end position="18"/>
    </location>
</feature>
<dbReference type="InterPro" id="IPR011990">
    <property type="entry name" value="TPR-like_helical_dom_sf"/>
</dbReference>
<feature type="region of interest" description="Disordered" evidence="2">
    <location>
        <begin position="485"/>
        <end position="526"/>
    </location>
</feature>
<dbReference type="EMBL" id="BMQL01000040">
    <property type="protein sequence ID" value="GGR27285.1"/>
    <property type="molecule type" value="Genomic_DNA"/>
</dbReference>
<proteinExistence type="predicted"/>
<dbReference type="InterPro" id="IPR019734">
    <property type="entry name" value="TPR_rpt"/>
</dbReference>
<evidence type="ECO:0000313" key="4">
    <source>
        <dbReference type="Proteomes" id="UP000603865"/>
    </source>
</evidence>
<evidence type="ECO:0000256" key="1">
    <source>
        <dbReference type="PROSITE-ProRule" id="PRU00339"/>
    </source>
</evidence>